<dbReference type="Pfam" id="PF00202">
    <property type="entry name" value="Aminotran_3"/>
    <property type="match status" value="1"/>
</dbReference>
<sequence>MTLLDKNLNPVELVASDTAHHLHPFTDHKSLHAEGGTRIITHARGAWLWDASGRKILDGMAGLWCVNIGYGRSELAEAAYRQMLDLPYYNTFFKTATVPSIALADKVASLMPDHINRVFFVNDGSEANDTIVRLVRHYFQLKGQPEKSVFISRRNAYHGSTMASASLGGMAAMHGQGGLPLPGFVHVDQPYWFGEGGDLDPEAFGLKAARAVEDEILRLGPENVAAFIGEPVQGAGGVIIPPDSYWPEINRICRKYGVLLIADEVICGFGRTGKWFGFETYGIEPDIVPMAKGLSSGYLPIGAVAISDEICDFVIENGGEFFHGYTYSGHPAACAVALENIRILEDEKLVEHVADIAPYFHEKLMTLADHPLVGEVRSVGLLGACELVRDKATRARFDPVGRVGLACRDHCFENGLIMRSCGDTMVLSPPFPITRDEVDEMVDLARAAFDSTLEDVKAELA</sequence>
<reference evidence="7 8" key="1">
    <citation type="submission" date="2020-06" db="EMBL/GenBank/DDBJ databases">
        <title>Genome sequence of 2 isolates from Red Sea Mangroves.</title>
        <authorList>
            <person name="Sefrji F."/>
            <person name="Michoud G."/>
            <person name="Merlino G."/>
            <person name="Daffonchio D."/>
        </authorList>
    </citation>
    <scope>NUCLEOTIDE SEQUENCE [LARGE SCALE GENOMIC DNA]</scope>
    <source>
        <strain evidence="7 8">R1DC25</strain>
    </source>
</reference>
<keyword evidence="8" id="KW-1185">Reference proteome</keyword>
<keyword evidence="4 7" id="KW-0808">Transferase</keyword>
<comment type="similarity">
    <text evidence="2 6">Belongs to the class-III pyridoxal-phosphate-dependent aminotransferase family.</text>
</comment>
<dbReference type="EMBL" id="CP058214">
    <property type="protein sequence ID" value="QPC44424.1"/>
    <property type="molecule type" value="Genomic_DNA"/>
</dbReference>
<comment type="cofactor">
    <cofactor evidence="1">
        <name>pyridoxal 5'-phosphate</name>
        <dbReference type="ChEBI" id="CHEBI:597326"/>
    </cofactor>
</comment>
<evidence type="ECO:0000256" key="1">
    <source>
        <dbReference type="ARBA" id="ARBA00001933"/>
    </source>
</evidence>
<organism evidence="7 8">
    <name type="scientific">Kaustia mangrovi</name>
    <dbReference type="NCBI Taxonomy" id="2593653"/>
    <lineage>
        <taxon>Bacteria</taxon>
        <taxon>Pseudomonadati</taxon>
        <taxon>Pseudomonadota</taxon>
        <taxon>Alphaproteobacteria</taxon>
        <taxon>Hyphomicrobiales</taxon>
        <taxon>Parvibaculaceae</taxon>
        <taxon>Kaustia</taxon>
    </lineage>
</organism>
<dbReference type="InterPro" id="IPR015424">
    <property type="entry name" value="PyrdxlP-dep_Trfase"/>
</dbReference>
<dbReference type="Proteomes" id="UP000593594">
    <property type="component" value="Chromosome"/>
</dbReference>
<keyword evidence="5 6" id="KW-0663">Pyridoxal phosphate</keyword>
<evidence type="ECO:0000256" key="4">
    <source>
        <dbReference type="ARBA" id="ARBA00022679"/>
    </source>
</evidence>
<evidence type="ECO:0000313" key="7">
    <source>
        <dbReference type="EMBL" id="QPC44424.1"/>
    </source>
</evidence>
<dbReference type="NCBIfam" id="NF005682">
    <property type="entry name" value="PRK07480.1"/>
    <property type="match status" value="1"/>
</dbReference>
<dbReference type="CDD" id="cd00610">
    <property type="entry name" value="OAT_like"/>
    <property type="match status" value="1"/>
</dbReference>
<keyword evidence="3 7" id="KW-0032">Aminotransferase</keyword>
<dbReference type="PIRSF" id="PIRSF000521">
    <property type="entry name" value="Transaminase_4ab_Lys_Orn"/>
    <property type="match status" value="1"/>
</dbReference>
<dbReference type="GO" id="GO:0008483">
    <property type="term" value="F:transaminase activity"/>
    <property type="evidence" value="ECO:0007669"/>
    <property type="project" value="UniProtKB-KW"/>
</dbReference>
<evidence type="ECO:0000313" key="8">
    <source>
        <dbReference type="Proteomes" id="UP000593594"/>
    </source>
</evidence>
<dbReference type="KEGG" id="kmn:HW532_17990"/>
<protein>
    <submittedName>
        <fullName evidence="7">Aspartate aminotransferase family protein</fullName>
    </submittedName>
</protein>
<dbReference type="PROSITE" id="PS00600">
    <property type="entry name" value="AA_TRANSFER_CLASS_3"/>
    <property type="match status" value="1"/>
</dbReference>
<dbReference type="InterPro" id="IPR049704">
    <property type="entry name" value="Aminotrans_3_PPA_site"/>
</dbReference>
<dbReference type="InterPro" id="IPR005814">
    <property type="entry name" value="Aminotrans_3"/>
</dbReference>
<evidence type="ECO:0000256" key="2">
    <source>
        <dbReference type="ARBA" id="ARBA00008954"/>
    </source>
</evidence>
<dbReference type="FunFam" id="3.40.640.10:FF:000014">
    <property type="entry name" value="Adenosylmethionine-8-amino-7-oxononanoate aminotransferase, probable"/>
    <property type="match status" value="1"/>
</dbReference>
<dbReference type="Gene3D" id="3.40.640.10">
    <property type="entry name" value="Type I PLP-dependent aspartate aminotransferase-like (Major domain)"/>
    <property type="match status" value="1"/>
</dbReference>
<proteinExistence type="inferred from homology"/>
<dbReference type="PANTHER" id="PTHR43094:SF1">
    <property type="entry name" value="AMINOTRANSFERASE CLASS-III"/>
    <property type="match status" value="1"/>
</dbReference>
<accession>A0A7S8C6T1</accession>
<evidence type="ECO:0000256" key="6">
    <source>
        <dbReference type="RuleBase" id="RU003560"/>
    </source>
</evidence>
<name>A0A7S8C6T1_9HYPH</name>
<dbReference type="GO" id="GO:0030170">
    <property type="term" value="F:pyridoxal phosphate binding"/>
    <property type="evidence" value="ECO:0007669"/>
    <property type="project" value="InterPro"/>
</dbReference>
<evidence type="ECO:0000256" key="5">
    <source>
        <dbReference type="ARBA" id="ARBA00022898"/>
    </source>
</evidence>
<dbReference type="PANTHER" id="PTHR43094">
    <property type="entry name" value="AMINOTRANSFERASE"/>
    <property type="match status" value="1"/>
</dbReference>
<dbReference type="InterPro" id="IPR015421">
    <property type="entry name" value="PyrdxlP-dep_Trfase_major"/>
</dbReference>
<gene>
    <name evidence="7" type="ORF">HW532_17990</name>
</gene>
<dbReference type="InterPro" id="IPR015422">
    <property type="entry name" value="PyrdxlP-dep_Trfase_small"/>
</dbReference>
<dbReference type="RefSeq" id="WP_213161794.1">
    <property type="nucleotide sequence ID" value="NZ_CP058214.1"/>
</dbReference>
<dbReference type="AlphaFoldDB" id="A0A7S8C6T1"/>
<dbReference type="SUPFAM" id="SSF53383">
    <property type="entry name" value="PLP-dependent transferases"/>
    <property type="match status" value="1"/>
</dbReference>
<dbReference type="Gene3D" id="3.90.1150.10">
    <property type="entry name" value="Aspartate Aminotransferase, domain 1"/>
    <property type="match status" value="1"/>
</dbReference>
<dbReference type="NCBIfam" id="NF004767">
    <property type="entry name" value="PRK06105.1"/>
    <property type="match status" value="1"/>
</dbReference>
<evidence type="ECO:0000256" key="3">
    <source>
        <dbReference type="ARBA" id="ARBA00022576"/>
    </source>
</evidence>